<sequence>MDKEKYIHEINNIEDLEYIPEYQYMLSTFPTQKNISVSNLKHLFKGLPIVDTSDEEYVHWIQLDDEALEYINSIIH</sequence>
<reference evidence="2" key="2">
    <citation type="submission" date="2020-03" db="EMBL/GenBank/DDBJ databases">
        <title>SpeciesPrimer: A bioinformatics pipeline dedicated to the design of qPCR primers for the quantification of bacterial species.</title>
        <authorList>
            <person name="Dreier M."/>
            <person name="Berthoud H."/>
            <person name="Shani N."/>
            <person name="Wechsler D."/>
            <person name="Junier P."/>
        </authorList>
    </citation>
    <scope>NUCLEOTIDE SEQUENCE [LARGE SCALE GENOMIC DNA]</scope>
    <source>
        <strain evidence="2">FAM13073</strain>
    </source>
</reference>
<reference evidence="1 2" key="1">
    <citation type="submission" date="2019-10" db="EMBL/GenBank/DDBJ databases">
        <authorList>
            <person name="Irmler S."/>
            <person name="Berthoud H."/>
            <person name="Roetschi A."/>
            <person name="Arias E."/>
            <person name="Shani N."/>
            <person name="Wuethrich D."/>
            <person name="Bruggmann R."/>
        </authorList>
    </citation>
    <scope>NUCLEOTIDE SEQUENCE [LARGE SCALE GENOMIC DNA]</scope>
    <source>
        <strain evidence="1 2">FAM13073</strain>
    </source>
</reference>
<dbReference type="Proteomes" id="UP000472573">
    <property type="component" value="Unassembled WGS sequence"/>
</dbReference>
<dbReference type="GO" id="GO:0016787">
    <property type="term" value="F:hydrolase activity"/>
    <property type="evidence" value="ECO:0007669"/>
    <property type="project" value="UniProtKB-KW"/>
</dbReference>
<name>A0ABQ6XIN2_PEDPE</name>
<keyword evidence="1" id="KW-0378">Hydrolase</keyword>
<organism evidence="1 2">
    <name type="scientific">Pediococcus pentosaceus</name>
    <dbReference type="NCBI Taxonomy" id="1255"/>
    <lineage>
        <taxon>Bacteria</taxon>
        <taxon>Bacillati</taxon>
        <taxon>Bacillota</taxon>
        <taxon>Bacilli</taxon>
        <taxon>Lactobacillales</taxon>
        <taxon>Lactobacillaceae</taxon>
        <taxon>Pediococcus</taxon>
    </lineage>
</organism>
<evidence type="ECO:0000313" key="1">
    <source>
        <dbReference type="EMBL" id="KAF0414919.1"/>
    </source>
</evidence>
<evidence type="ECO:0000313" key="2">
    <source>
        <dbReference type="Proteomes" id="UP000472573"/>
    </source>
</evidence>
<comment type="caution">
    <text evidence="1">The sequence shown here is derived from an EMBL/GenBank/DDBJ whole genome shotgun (WGS) entry which is preliminary data.</text>
</comment>
<gene>
    <name evidence="1" type="ORF">GBO79_00935</name>
</gene>
<protein>
    <submittedName>
        <fullName evidence="1">2-hydroxymuconic semialdehyde hydrolase</fullName>
    </submittedName>
</protein>
<accession>A0ABQ6XIN2</accession>
<dbReference type="EMBL" id="WENB01000001">
    <property type="protein sequence ID" value="KAF0414919.1"/>
    <property type="molecule type" value="Genomic_DNA"/>
</dbReference>
<dbReference type="RefSeq" id="WP_152688832.1">
    <property type="nucleotide sequence ID" value="NZ_JAMRWT010000002.1"/>
</dbReference>
<proteinExistence type="predicted"/>
<keyword evidence="2" id="KW-1185">Reference proteome</keyword>